<evidence type="ECO:0000259" key="2">
    <source>
        <dbReference type="Pfam" id="PF09154"/>
    </source>
</evidence>
<dbReference type="PATRIC" id="fig|1423792.3.peg.1258"/>
<dbReference type="SUPFAM" id="SSF51445">
    <property type="entry name" value="(Trans)glycosidases"/>
    <property type="match status" value="1"/>
</dbReference>
<reference evidence="3 4" key="1">
    <citation type="journal article" date="2015" name="Genome Announc.">
        <title>Expanding the biotechnology potential of lactobacilli through comparative genomics of 213 strains and associated genera.</title>
        <authorList>
            <person name="Sun Z."/>
            <person name="Harris H.M."/>
            <person name="McCann A."/>
            <person name="Guo C."/>
            <person name="Argimon S."/>
            <person name="Zhang W."/>
            <person name="Yang X."/>
            <person name="Jeffery I.B."/>
            <person name="Cooney J.C."/>
            <person name="Kagawa T.F."/>
            <person name="Liu W."/>
            <person name="Song Y."/>
            <person name="Salvetti E."/>
            <person name="Wrobel A."/>
            <person name="Rasinkangas P."/>
            <person name="Parkhill J."/>
            <person name="Rea M.C."/>
            <person name="O'Sullivan O."/>
            <person name="Ritari J."/>
            <person name="Douillard F.P."/>
            <person name="Paul Ross R."/>
            <person name="Yang R."/>
            <person name="Briner A.E."/>
            <person name="Felis G.E."/>
            <person name="de Vos W.M."/>
            <person name="Barrangou R."/>
            <person name="Klaenhammer T.R."/>
            <person name="Caufield P.W."/>
            <person name="Cui Y."/>
            <person name="Zhang H."/>
            <person name="O'Toole P.W."/>
        </authorList>
    </citation>
    <scope>NUCLEOTIDE SEQUENCE [LARGE SCALE GENOMIC DNA]</scope>
    <source>
        <strain evidence="3 4">DSM 12744</strain>
    </source>
</reference>
<sequence length="272" mass="30565">MTQADGYRLDAVKHIKFTAFVDWLLHRRAEHDDQLFVVGEYWSDDIQALINYLNSSGNLVTLFDVPLHFNLYEAAHSMGDYDMRHIFDNTLISERPDFAVTFVDNHDTQVGQSLESWVDGWFKLQAYALILLRSAGIPTVFWGDLMGIPEKDSAPVGKGLTRMLKIREYLAFGGLVDYIDDPNIIGWTRTGDFDHDSSGYAVIMTNKEGGEKKMTVSAVHAGQTFVDMLGNNDTEVQLDENGVGVFPVNDAQVSVYVNKEVVKALDAEEEMN</sequence>
<dbReference type="AlphaFoldDB" id="A0A0R1N1B2"/>
<dbReference type="InterPro" id="IPR013780">
    <property type="entry name" value="Glyco_hydro_b"/>
</dbReference>
<comment type="caution">
    <text evidence="3">The sequence shown here is derived from an EMBL/GenBank/DDBJ whole genome shotgun (WGS) entry which is preliminary data.</text>
</comment>
<dbReference type="InterPro" id="IPR006046">
    <property type="entry name" value="Alpha_amylase"/>
</dbReference>
<proteinExistence type="predicted"/>
<dbReference type="SUPFAM" id="SSF51011">
    <property type="entry name" value="Glycosyl hydrolase domain"/>
    <property type="match status" value="1"/>
</dbReference>
<dbReference type="PRINTS" id="PR00110">
    <property type="entry name" value="ALPHAAMYLASE"/>
</dbReference>
<dbReference type="Gene3D" id="2.60.40.1180">
    <property type="entry name" value="Golgi alpha-mannosidase II"/>
    <property type="match status" value="1"/>
</dbReference>
<dbReference type="EMBL" id="AZEC01000002">
    <property type="protein sequence ID" value="KRL14079.1"/>
    <property type="molecule type" value="Genomic_DNA"/>
</dbReference>
<dbReference type="Gene3D" id="3.20.20.80">
    <property type="entry name" value="Glycosidases"/>
    <property type="match status" value="1"/>
</dbReference>
<dbReference type="GO" id="GO:0004556">
    <property type="term" value="F:alpha-amylase activity"/>
    <property type="evidence" value="ECO:0007669"/>
    <property type="project" value="InterPro"/>
</dbReference>
<dbReference type="GO" id="GO:0043169">
    <property type="term" value="F:cation binding"/>
    <property type="evidence" value="ECO:0007669"/>
    <property type="project" value="InterPro"/>
</dbReference>
<evidence type="ECO:0000313" key="3">
    <source>
        <dbReference type="EMBL" id="KRL14079.1"/>
    </source>
</evidence>
<dbReference type="PANTHER" id="PTHR43447">
    <property type="entry name" value="ALPHA-AMYLASE"/>
    <property type="match status" value="1"/>
</dbReference>
<organism evidence="3 4">
    <name type="scientific">Schleiferilactobacillus perolens DSM 12744</name>
    <dbReference type="NCBI Taxonomy" id="1423792"/>
    <lineage>
        <taxon>Bacteria</taxon>
        <taxon>Bacillati</taxon>
        <taxon>Bacillota</taxon>
        <taxon>Bacilli</taxon>
        <taxon>Lactobacillales</taxon>
        <taxon>Lactobacillaceae</taxon>
        <taxon>Schleiferilactobacillus</taxon>
    </lineage>
</organism>
<keyword evidence="4" id="KW-1185">Reference proteome</keyword>
<keyword evidence="1" id="KW-0119">Carbohydrate metabolism</keyword>
<evidence type="ECO:0000256" key="1">
    <source>
        <dbReference type="ARBA" id="ARBA00023277"/>
    </source>
</evidence>
<dbReference type="Proteomes" id="UP000051330">
    <property type="component" value="Unassembled WGS sequence"/>
</dbReference>
<dbReference type="InterPro" id="IPR017853">
    <property type="entry name" value="GH"/>
</dbReference>
<dbReference type="Pfam" id="PF09154">
    <property type="entry name" value="Alpha-amy_C_pro"/>
    <property type="match status" value="1"/>
</dbReference>
<gene>
    <name evidence="3" type="ORF">FD09_GL001239</name>
</gene>
<dbReference type="GO" id="GO:0005975">
    <property type="term" value="P:carbohydrate metabolic process"/>
    <property type="evidence" value="ECO:0007669"/>
    <property type="project" value="InterPro"/>
</dbReference>
<dbReference type="STRING" id="1423792.FD09_GL001239"/>
<evidence type="ECO:0000313" key="4">
    <source>
        <dbReference type="Proteomes" id="UP000051330"/>
    </source>
</evidence>
<accession>A0A0R1N1B2</accession>
<feature type="domain" description="Alpha-amylase C-terminal prokaryotic" evidence="2">
    <location>
        <begin position="206"/>
        <end position="256"/>
    </location>
</feature>
<dbReference type="InterPro" id="IPR015237">
    <property type="entry name" value="Alpha-amylase_C_pro"/>
</dbReference>
<protein>
    <submittedName>
        <fullName evidence="3">Alpha-amylase</fullName>
    </submittedName>
</protein>
<name>A0A0R1N1B2_9LACO</name>